<name>A0A8C1DH55_CYPCA</name>
<dbReference type="FunFam" id="3.40.50.1220:FF:000038">
    <property type="entry name" value="NAD-dependent protein deacetylase sirtuin-6 isoform X2"/>
    <property type="match status" value="1"/>
</dbReference>
<comment type="catalytic activity">
    <reaction evidence="7">
        <text>N(6)-acetyl-L-lysyl-[protein] + NAD(+) + H2O = 2''-O-acetyl-ADP-D-ribose + nicotinamide + L-lysyl-[protein]</text>
        <dbReference type="Rhea" id="RHEA:43636"/>
        <dbReference type="Rhea" id="RHEA-COMP:9752"/>
        <dbReference type="Rhea" id="RHEA-COMP:10731"/>
        <dbReference type="ChEBI" id="CHEBI:15377"/>
        <dbReference type="ChEBI" id="CHEBI:17154"/>
        <dbReference type="ChEBI" id="CHEBI:29969"/>
        <dbReference type="ChEBI" id="CHEBI:57540"/>
        <dbReference type="ChEBI" id="CHEBI:61930"/>
        <dbReference type="ChEBI" id="CHEBI:83767"/>
        <dbReference type="EC" id="2.3.1.286"/>
    </reaction>
    <physiologicalReaction direction="left-to-right" evidence="7">
        <dbReference type="Rhea" id="RHEA:43637"/>
    </physiologicalReaction>
</comment>
<keyword evidence="2" id="KW-0808">Transferase</keyword>
<keyword evidence="5" id="KW-0520">NAD</keyword>
<comment type="similarity">
    <text evidence="6">Belongs to the sirtuin family. Class IV subfamily.</text>
</comment>
<evidence type="ECO:0000313" key="11">
    <source>
        <dbReference type="Ensembl" id="ENSCCRP00000061899.2"/>
    </source>
</evidence>
<keyword evidence="12" id="KW-1185">Reference proteome</keyword>
<dbReference type="InterPro" id="IPR003000">
    <property type="entry name" value="Sirtuin"/>
</dbReference>
<feature type="compositionally biased region" description="Polar residues" evidence="9">
    <location>
        <begin position="317"/>
        <end position="328"/>
    </location>
</feature>
<dbReference type="InterPro" id="IPR050134">
    <property type="entry name" value="NAD-dep_sirtuin_deacylases"/>
</dbReference>
<feature type="compositionally biased region" description="Polar residues" evidence="9">
    <location>
        <begin position="335"/>
        <end position="348"/>
    </location>
</feature>
<feature type="compositionally biased region" description="Basic and acidic residues" evidence="9">
    <location>
        <begin position="289"/>
        <end position="315"/>
    </location>
</feature>
<organism evidence="11 12">
    <name type="scientific">Cyprinus carpio carpio</name>
    <dbReference type="NCBI Taxonomy" id="630221"/>
    <lineage>
        <taxon>Eukaryota</taxon>
        <taxon>Metazoa</taxon>
        <taxon>Chordata</taxon>
        <taxon>Craniata</taxon>
        <taxon>Vertebrata</taxon>
        <taxon>Euteleostomi</taxon>
        <taxon>Actinopterygii</taxon>
        <taxon>Neopterygii</taxon>
        <taxon>Teleostei</taxon>
        <taxon>Ostariophysi</taxon>
        <taxon>Cypriniformes</taxon>
        <taxon>Cyprinidae</taxon>
        <taxon>Cyprininae</taxon>
        <taxon>Cyprinus</taxon>
    </lineage>
</organism>
<dbReference type="SUPFAM" id="SSF52467">
    <property type="entry name" value="DHS-like NAD/FAD-binding domain"/>
    <property type="match status" value="1"/>
</dbReference>
<evidence type="ECO:0000256" key="6">
    <source>
        <dbReference type="ARBA" id="ARBA00038170"/>
    </source>
</evidence>
<evidence type="ECO:0000256" key="1">
    <source>
        <dbReference type="ARBA" id="ARBA00012928"/>
    </source>
</evidence>
<dbReference type="AlphaFoldDB" id="A0A8C1DH55"/>
<dbReference type="GO" id="GO:0003714">
    <property type="term" value="F:transcription corepressor activity"/>
    <property type="evidence" value="ECO:0007669"/>
    <property type="project" value="TreeGrafter"/>
</dbReference>
<protein>
    <recommendedName>
        <fullName evidence="1">protein acetyllysine N-acetyltransferase</fullName>
        <ecNumber evidence="1">2.3.1.286</ecNumber>
    </recommendedName>
</protein>
<evidence type="ECO:0000256" key="5">
    <source>
        <dbReference type="ARBA" id="ARBA00023027"/>
    </source>
</evidence>
<dbReference type="GO" id="GO:0046872">
    <property type="term" value="F:metal ion binding"/>
    <property type="evidence" value="ECO:0007669"/>
    <property type="project" value="UniProtKB-KW"/>
</dbReference>
<proteinExistence type="inferred from homology"/>
<keyword evidence="3 8" id="KW-0479">Metal-binding</keyword>
<accession>A0A8C1DH55</accession>
<dbReference type="Ensembl" id="ENSCCRT00000067100.2">
    <property type="protein sequence ID" value="ENSCCRP00000061899.2"/>
    <property type="gene ID" value="ENSCCRG00000033276.2"/>
</dbReference>
<dbReference type="GO" id="GO:0005634">
    <property type="term" value="C:nucleus"/>
    <property type="evidence" value="ECO:0007669"/>
    <property type="project" value="TreeGrafter"/>
</dbReference>
<dbReference type="Proteomes" id="UP001108240">
    <property type="component" value="Unplaced"/>
</dbReference>
<dbReference type="InterPro" id="IPR026590">
    <property type="entry name" value="Ssirtuin_cat_dom"/>
</dbReference>
<evidence type="ECO:0000256" key="9">
    <source>
        <dbReference type="SAM" id="MobiDB-lite"/>
    </source>
</evidence>
<evidence type="ECO:0000256" key="4">
    <source>
        <dbReference type="ARBA" id="ARBA00022833"/>
    </source>
</evidence>
<sequence>MSVNYAAGLSPYADKGICGLPEEFDSPEELKIKVETLAQWIKESQYMVVHSGAGISTSSGIPDFRGPKGVWTMEERGETPHFNTTFEDARPSLTHMALLQLQRTGHLKYLISQNVDGLHLRSGFPRDRLSELHGNMFVEECEKCGKGKLISTILDWEDSLPDRDLNRADEACRRADLALTLGTSLQIKPSGDLPLLTKRTGGKLVIVNLQPTKHDKHAHLRIHSYVDEVMGQLMKLLGLEVPEWAGPTLCESSGGDQDILPFGAWKKEVKMELKIEENKHAVPKKRKKKEQDGEINCKRDVKVEEETKKEGKEAAFSHSQPIKTQKSSCEAHPLNGSSHNPTSSSAVNETDAEPQDKH</sequence>
<dbReference type="GeneTree" id="ENSGT00940000160088"/>
<dbReference type="EC" id="2.3.1.286" evidence="1"/>
<dbReference type="PROSITE" id="PS50305">
    <property type="entry name" value="SIRTUIN"/>
    <property type="match status" value="1"/>
</dbReference>
<feature type="domain" description="Deacetylase sirtuin-type" evidence="10">
    <location>
        <begin position="27"/>
        <end position="240"/>
    </location>
</feature>
<evidence type="ECO:0000256" key="7">
    <source>
        <dbReference type="ARBA" id="ARBA00050163"/>
    </source>
</evidence>
<dbReference type="GO" id="GO:0000122">
    <property type="term" value="P:negative regulation of transcription by RNA polymerase II"/>
    <property type="evidence" value="ECO:0007669"/>
    <property type="project" value="TreeGrafter"/>
</dbReference>
<evidence type="ECO:0000256" key="3">
    <source>
        <dbReference type="ARBA" id="ARBA00022723"/>
    </source>
</evidence>
<feature type="binding site" evidence="8">
    <location>
        <position position="144"/>
    </location>
    <ligand>
        <name>Zn(2+)</name>
        <dbReference type="ChEBI" id="CHEBI:29105"/>
    </ligand>
</feature>
<dbReference type="Pfam" id="PF02146">
    <property type="entry name" value="SIR2"/>
    <property type="match status" value="1"/>
</dbReference>
<evidence type="ECO:0000256" key="2">
    <source>
        <dbReference type="ARBA" id="ARBA00022679"/>
    </source>
</evidence>
<feature type="region of interest" description="Disordered" evidence="9">
    <location>
        <begin position="281"/>
        <end position="358"/>
    </location>
</feature>
<dbReference type="GO" id="GO:0046969">
    <property type="term" value="F:histone H3K9 deacetylase activity, NAD-dependent"/>
    <property type="evidence" value="ECO:0007669"/>
    <property type="project" value="TreeGrafter"/>
</dbReference>
<feature type="active site" description="Proton acceptor" evidence="8">
    <location>
        <position position="133"/>
    </location>
</feature>
<dbReference type="PANTHER" id="PTHR11085:SF12">
    <property type="entry name" value="NAD-DEPENDENT PROTEIN DEACYLASE SIRTUIN-6"/>
    <property type="match status" value="1"/>
</dbReference>
<feature type="binding site" evidence="8">
    <location>
        <position position="141"/>
    </location>
    <ligand>
        <name>Zn(2+)</name>
        <dbReference type="ChEBI" id="CHEBI:29105"/>
    </ligand>
</feature>
<dbReference type="FunFam" id="3.40.50.1220:FF:000029">
    <property type="entry name" value="NAD-dependent protein deacetylase sirtuin-6 isoform X2"/>
    <property type="match status" value="1"/>
</dbReference>
<reference evidence="11" key="1">
    <citation type="submission" date="2025-08" db="UniProtKB">
        <authorList>
            <consortium name="Ensembl"/>
        </authorList>
    </citation>
    <scope>IDENTIFICATION</scope>
</reference>
<reference evidence="11" key="2">
    <citation type="submission" date="2025-09" db="UniProtKB">
        <authorList>
            <consortium name="Ensembl"/>
        </authorList>
    </citation>
    <scope>IDENTIFICATION</scope>
</reference>
<evidence type="ECO:0000259" key="10">
    <source>
        <dbReference type="PROSITE" id="PS50305"/>
    </source>
</evidence>
<dbReference type="Gene3D" id="3.40.50.1220">
    <property type="entry name" value="TPP-binding domain"/>
    <property type="match status" value="1"/>
</dbReference>
<keyword evidence="4 8" id="KW-0862">Zinc</keyword>
<evidence type="ECO:0000313" key="12">
    <source>
        <dbReference type="Proteomes" id="UP001108240"/>
    </source>
</evidence>
<dbReference type="GO" id="GO:0070403">
    <property type="term" value="F:NAD+ binding"/>
    <property type="evidence" value="ECO:0007669"/>
    <property type="project" value="InterPro"/>
</dbReference>
<evidence type="ECO:0000256" key="8">
    <source>
        <dbReference type="PROSITE-ProRule" id="PRU00236"/>
    </source>
</evidence>
<dbReference type="PANTHER" id="PTHR11085">
    <property type="entry name" value="NAD-DEPENDENT PROTEIN DEACYLASE SIRTUIN-5, MITOCHONDRIAL-RELATED"/>
    <property type="match status" value="1"/>
</dbReference>
<dbReference type="InterPro" id="IPR029035">
    <property type="entry name" value="DHS-like_NAD/FAD-binding_dom"/>
</dbReference>